<sequence>MSEVRCWMSTLRTAFGETAMVAVGRLFILACDAEMVSDTACGTKTILLTALVPAGRLPDPGTYRRMVLVPAGLSNVLVYAPVREVLPEPRVTHLPDVAMYSCSWTRRPAVAGRTVPLTATAMSATPDDGADSVTAVFVPACTGVAKVAAATVPTADATRRRTNLTSI</sequence>
<gene>
    <name evidence="1" type="ORF">ACFQ5G_34595</name>
</gene>
<dbReference type="RefSeq" id="WP_317793737.1">
    <property type="nucleotide sequence ID" value="NZ_AP028461.1"/>
</dbReference>
<keyword evidence="2" id="KW-1185">Reference proteome</keyword>
<evidence type="ECO:0000313" key="2">
    <source>
        <dbReference type="Proteomes" id="UP001597183"/>
    </source>
</evidence>
<proteinExistence type="predicted"/>
<comment type="caution">
    <text evidence="1">The sequence shown here is derived from an EMBL/GenBank/DDBJ whole genome shotgun (WGS) entry which is preliminary data.</text>
</comment>
<protein>
    <recommendedName>
        <fullName evidence="3">PH domain-containing protein</fullName>
    </recommendedName>
</protein>
<organism evidence="1 2">
    <name type="scientific">Actinoplanes sichuanensis</name>
    <dbReference type="NCBI Taxonomy" id="512349"/>
    <lineage>
        <taxon>Bacteria</taxon>
        <taxon>Bacillati</taxon>
        <taxon>Actinomycetota</taxon>
        <taxon>Actinomycetes</taxon>
        <taxon>Micromonosporales</taxon>
        <taxon>Micromonosporaceae</taxon>
        <taxon>Actinoplanes</taxon>
    </lineage>
</organism>
<evidence type="ECO:0000313" key="1">
    <source>
        <dbReference type="EMBL" id="MFD1370492.1"/>
    </source>
</evidence>
<dbReference type="EMBL" id="JBHTMK010000044">
    <property type="protein sequence ID" value="MFD1370492.1"/>
    <property type="molecule type" value="Genomic_DNA"/>
</dbReference>
<dbReference type="Proteomes" id="UP001597183">
    <property type="component" value="Unassembled WGS sequence"/>
</dbReference>
<name>A0ABW4AI64_9ACTN</name>
<evidence type="ECO:0008006" key="3">
    <source>
        <dbReference type="Google" id="ProtNLM"/>
    </source>
</evidence>
<accession>A0ABW4AI64</accession>
<reference evidence="2" key="1">
    <citation type="journal article" date="2019" name="Int. J. Syst. Evol. Microbiol.">
        <title>The Global Catalogue of Microorganisms (GCM) 10K type strain sequencing project: providing services to taxonomists for standard genome sequencing and annotation.</title>
        <authorList>
            <consortium name="The Broad Institute Genomics Platform"/>
            <consortium name="The Broad Institute Genome Sequencing Center for Infectious Disease"/>
            <person name="Wu L."/>
            <person name="Ma J."/>
        </authorList>
    </citation>
    <scope>NUCLEOTIDE SEQUENCE [LARGE SCALE GENOMIC DNA]</scope>
    <source>
        <strain evidence="2">CCM 7526</strain>
    </source>
</reference>